<dbReference type="PANTHER" id="PTHR30600:SF9">
    <property type="entry name" value="BLR7738 PROTEIN"/>
    <property type="match status" value="1"/>
</dbReference>
<keyword evidence="5" id="KW-0812">Transmembrane</keyword>
<dbReference type="PANTHER" id="PTHR30600">
    <property type="entry name" value="CYTOCHROME C PEROXIDASE-RELATED"/>
    <property type="match status" value="1"/>
</dbReference>
<evidence type="ECO:0000256" key="5">
    <source>
        <dbReference type="SAM" id="Phobius"/>
    </source>
</evidence>
<feature type="domain" description="Cytochrome c" evidence="6">
    <location>
        <begin position="443"/>
        <end position="646"/>
    </location>
</feature>
<reference evidence="8" key="1">
    <citation type="submission" date="2016-10" db="EMBL/GenBank/DDBJ databases">
        <authorList>
            <person name="Varghese N."/>
            <person name="Submissions S."/>
        </authorList>
    </citation>
    <scope>NUCLEOTIDE SEQUENCE [LARGE SCALE GENOMIC DNA]</scope>
    <source>
        <strain evidence="8">B48,IBRC-M 10115,DSM 25386,CECT 8001</strain>
    </source>
</reference>
<feature type="domain" description="Cytochrome c" evidence="6">
    <location>
        <begin position="143"/>
        <end position="268"/>
    </location>
</feature>
<dbReference type="GO" id="GO:0009055">
    <property type="term" value="F:electron transfer activity"/>
    <property type="evidence" value="ECO:0007669"/>
    <property type="project" value="InterPro"/>
</dbReference>
<sequence>MKKFPRIIVGLLFIVVAGFGILQFVHFDYGYVPAEDKIVSYQSNKRNSYDLWGEHITDDQAKEIKKTEEGRQKLSAKNGAIEIDEDLLELGRKTFYEETFGNEYFFTDVLGVLDGPFTLGNITKAILALKGEGTSNLRVELAEDITLGDKTFKKGEKIDTGIDVAKGSHVPLGMPVSVGDGRVRVGVSCAACHATVDPGTKRIIEGAPNQDFDVGLLLAMGTNSTAFFTHTDVENIKQYMAEKTRTVTNTEGKAEALPDIHQLEKAVDDNFVNWPKGSVDSTIDLESNPAQIPDSFTLKDHPYGWSGFSMAGPFKGLSVFSHNVHSQNTDSLSQAEISEPILGIDKEVYYGTILQNAANPDFRYDPSTEGKPSEFFKKIDPTPNAVGINELVVNPNYLKVSLAVPDGVIVSSPGYNFNEQINGAAAWQNTIQPPKPKKKFNQDTVKAGREVFEKANCISCHAGKELSNHKIISVKTIKTEPSRAKALKNTERIFGEALYYSPDTPVPLPKDPTILKVPTDHLDPEQIKLAFGHGDSPGGYKVPSIIGLYWTAPYLHDGGVSIGPDLHKDIGVPGTLRKGILPDPANSIRAMVDKEIREKVVRENKKDAGLKKTHITGEGHEYWVDETTGFTKVEQDSLIEYLLSVYKIEDKEE</sequence>
<evidence type="ECO:0000256" key="4">
    <source>
        <dbReference type="PROSITE-ProRule" id="PRU00433"/>
    </source>
</evidence>
<keyword evidence="5" id="KW-0472">Membrane</keyword>
<keyword evidence="1 4" id="KW-0349">Heme</keyword>
<dbReference type="GO" id="GO:0020037">
    <property type="term" value="F:heme binding"/>
    <property type="evidence" value="ECO:0007669"/>
    <property type="project" value="InterPro"/>
</dbReference>
<dbReference type="Gene3D" id="1.10.760.10">
    <property type="entry name" value="Cytochrome c-like domain"/>
    <property type="match status" value="1"/>
</dbReference>
<evidence type="ECO:0000313" key="7">
    <source>
        <dbReference type="EMBL" id="SEM54136.1"/>
    </source>
</evidence>
<dbReference type="GO" id="GO:0046872">
    <property type="term" value="F:metal ion binding"/>
    <property type="evidence" value="ECO:0007669"/>
    <property type="project" value="UniProtKB-KW"/>
</dbReference>
<name>A0A1H7Z722_9BACI</name>
<dbReference type="Proteomes" id="UP000198553">
    <property type="component" value="Unassembled WGS sequence"/>
</dbReference>
<dbReference type="EMBL" id="FOBW01000003">
    <property type="protein sequence ID" value="SEM54136.1"/>
    <property type="molecule type" value="Genomic_DNA"/>
</dbReference>
<evidence type="ECO:0000259" key="6">
    <source>
        <dbReference type="PROSITE" id="PS51007"/>
    </source>
</evidence>
<keyword evidence="5" id="KW-1133">Transmembrane helix</keyword>
<dbReference type="GO" id="GO:0004130">
    <property type="term" value="F:cytochrome-c peroxidase activity"/>
    <property type="evidence" value="ECO:0007669"/>
    <property type="project" value="TreeGrafter"/>
</dbReference>
<keyword evidence="3 4" id="KW-0408">Iron</keyword>
<dbReference type="InterPro" id="IPR009056">
    <property type="entry name" value="Cyt_c-like_dom"/>
</dbReference>
<dbReference type="InterPro" id="IPR036909">
    <property type="entry name" value="Cyt_c-like_dom_sf"/>
</dbReference>
<proteinExistence type="predicted"/>
<evidence type="ECO:0000256" key="1">
    <source>
        <dbReference type="ARBA" id="ARBA00022617"/>
    </source>
</evidence>
<gene>
    <name evidence="7" type="ORF">SAMN05192533_103294</name>
</gene>
<evidence type="ECO:0000256" key="3">
    <source>
        <dbReference type="ARBA" id="ARBA00023004"/>
    </source>
</evidence>
<accession>A0A1H7Z722</accession>
<evidence type="ECO:0000313" key="8">
    <source>
        <dbReference type="Proteomes" id="UP000198553"/>
    </source>
</evidence>
<dbReference type="InterPro" id="IPR051395">
    <property type="entry name" value="Cytochrome_c_Peroxidase/MauG"/>
</dbReference>
<dbReference type="PROSITE" id="PS51007">
    <property type="entry name" value="CYTC"/>
    <property type="match status" value="2"/>
</dbReference>
<dbReference type="STRING" id="930146.SAMN05192533_103294"/>
<protein>
    <recommendedName>
        <fullName evidence="6">Cytochrome c domain-containing protein</fullName>
    </recommendedName>
</protein>
<organism evidence="7 8">
    <name type="scientific">Mesobacillus persicus</name>
    <dbReference type="NCBI Taxonomy" id="930146"/>
    <lineage>
        <taxon>Bacteria</taxon>
        <taxon>Bacillati</taxon>
        <taxon>Bacillota</taxon>
        <taxon>Bacilli</taxon>
        <taxon>Bacillales</taxon>
        <taxon>Bacillaceae</taxon>
        <taxon>Mesobacillus</taxon>
    </lineage>
</organism>
<dbReference type="SUPFAM" id="SSF46626">
    <property type="entry name" value="Cytochrome c"/>
    <property type="match status" value="1"/>
</dbReference>
<keyword evidence="2 4" id="KW-0479">Metal-binding</keyword>
<feature type="transmembrane region" description="Helical" evidence="5">
    <location>
        <begin position="7"/>
        <end position="27"/>
    </location>
</feature>
<evidence type="ECO:0000256" key="2">
    <source>
        <dbReference type="ARBA" id="ARBA00022723"/>
    </source>
</evidence>
<dbReference type="AlphaFoldDB" id="A0A1H7Z722"/>
<keyword evidence="8" id="KW-1185">Reference proteome</keyword>